<keyword evidence="2 5" id="KW-0413">Isomerase</keyword>
<evidence type="ECO:0000256" key="3">
    <source>
        <dbReference type="PIRSR" id="PIRSR606225-1"/>
    </source>
</evidence>
<dbReference type="CDD" id="cd00165">
    <property type="entry name" value="S4"/>
    <property type="match status" value="1"/>
</dbReference>
<dbReference type="OrthoDB" id="9784108at2"/>
<sequence length="357" mass="39522">MNTGSDRPSTPAGDVQPRRHTIPPEWDGMRLDRVLCDLIPDQSRSRLGTWIRSGEVRVDGEVVERTSHLVRAGTVVEFVPPGDLRRSGGSAPIRVIHEDEHLALIDKPAGVVCHPSEAISGGTVSEQAVELFGPLPDPHAERASEHAGRHGDDALAGDDEEAEVVANLTARPGIVHRLDSRTTGIMVIARSAAAGERLVKQFAERRVQKTYLALVHGEPRFISDWITAPLIRDARQPDRMSVAREGEGRDAETFYEVLERFDGFTLVTAKPVTGRTHQIRVHLESIEHPIVGDTVYKGRRRRQSLPKGAPKMDRQALHAWKLDLEHPVTGEPLHGEAPVPDDLRELVEWLRANRPKG</sequence>
<dbReference type="GO" id="GO:0000455">
    <property type="term" value="P:enzyme-directed rRNA pseudouridine synthesis"/>
    <property type="evidence" value="ECO:0007669"/>
    <property type="project" value="UniProtKB-ARBA"/>
</dbReference>
<comment type="catalytic activity">
    <reaction evidence="5">
        <text>a uridine in RNA = a pseudouridine in RNA</text>
        <dbReference type="Rhea" id="RHEA:48348"/>
        <dbReference type="Rhea" id="RHEA-COMP:12068"/>
        <dbReference type="Rhea" id="RHEA-COMP:12069"/>
        <dbReference type="ChEBI" id="CHEBI:65314"/>
        <dbReference type="ChEBI" id="CHEBI:65315"/>
    </reaction>
</comment>
<dbReference type="Gene3D" id="3.30.2350.10">
    <property type="entry name" value="Pseudouridine synthase"/>
    <property type="match status" value="1"/>
</dbReference>
<evidence type="ECO:0000256" key="1">
    <source>
        <dbReference type="ARBA" id="ARBA00010876"/>
    </source>
</evidence>
<dbReference type="Gene3D" id="3.10.290.10">
    <property type="entry name" value="RNA-binding S4 domain"/>
    <property type="match status" value="1"/>
</dbReference>
<dbReference type="CDD" id="cd02869">
    <property type="entry name" value="PseudoU_synth_RluA_like"/>
    <property type="match status" value="1"/>
</dbReference>
<keyword evidence="9" id="KW-1185">Reference proteome</keyword>
<dbReference type="PANTHER" id="PTHR21600">
    <property type="entry name" value="MITOCHONDRIAL RNA PSEUDOURIDINE SYNTHASE"/>
    <property type="match status" value="1"/>
</dbReference>
<dbReference type="AlphaFoldDB" id="A0A518D379"/>
<dbReference type="InterPro" id="IPR006225">
    <property type="entry name" value="PsdUridine_synth_RluC/D"/>
</dbReference>
<dbReference type="SUPFAM" id="SSF55120">
    <property type="entry name" value="Pseudouridine synthase"/>
    <property type="match status" value="1"/>
</dbReference>
<dbReference type="EMBL" id="CP036290">
    <property type="protein sequence ID" value="QDU85904.1"/>
    <property type="molecule type" value="Genomic_DNA"/>
</dbReference>
<gene>
    <name evidence="8" type="ORF">Pla163_30510</name>
</gene>
<dbReference type="SMART" id="SM00363">
    <property type="entry name" value="S4"/>
    <property type="match status" value="1"/>
</dbReference>
<protein>
    <recommendedName>
        <fullName evidence="5">Pseudouridine synthase</fullName>
        <ecNumber evidence="5">5.4.99.-</ecNumber>
    </recommendedName>
</protein>
<evidence type="ECO:0000313" key="8">
    <source>
        <dbReference type="EMBL" id="QDU85904.1"/>
    </source>
</evidence>
<dbReference type="PANTHER" id="PTHR21600:SF44">
    <property type="entry name" value="RIBOSOMAL LARGE SUBUNIT PSEUDOURIDINE SYNTHASE D"/>
    <property type="match status" value="1"/>
</dbReference>
<evidence type="ECO:0000256" key="6">
    <source>
        <dbReference type="SAM" id="MobiDB-lite"/>
    </source>
</evidence>
<evidence type="ECO:0000256" key="4">
    <source>
        <dbReference type="PROSITE-ProRule" id="PRU00182"/>
    </source>
</evidence>
<proteinExistence type="inferred from homology"/>
<dbReference type="InterPro" id="IPR036986">
    <property type="entry name" value="S4_RNA-bd_sf"/>
</dbReference>
<feature type="active site" evidence="3">
    <location>
        <position position="179"/>
    </location>
</feature>
<name>A0A518D379_9BACT</name>
<comment type="similarity">
    <text evidence="1 5">Belongs to the pseudouridine synthase RluA family.</text>
</comment>
<organism evidence="8 9">
    <name type="scientific">Rohdeia mirabilis</name>
    <dbReference type="NCBI Taxonomy" id="2528008"/>
    <lineage>
        <taxon>Bacteria</taxon>
        <taxon>Pseudomonadati</taxon>
        <taxon>Planctomycetota</taxon>
        <taxon>Planctomycetia</taxon>
        <taxon>Planctomycetia incertae sedis</taxon>
        <taxon>Rohdeia</taxon>
    </lineage>
</organism>
<dbReference type="NCBIfam" id="TIGR00005">
    <property type="entry name" value="rluA_subfam"/>
    <property type="match status" value="1"/>
</dbReference>
<evidence type="ECO:0000256" key="2">
    <source>
        <dbReference type="ARBA" id="ARBA00023235"/>
    </source>
</evidence>
<dbReference type="SUPFAM" id="SSF55174">
    <property type="entry name" value="Alpha-L RNA-binding motif"/>
    <property type="match status" value="1"/>
</dbReference>
<feature type="compositionally biased region" description="Basic and acidic residues" evidence="6">
    <location>
        <begin position="138"/>
        <end position="153"/>
    </location>
</feature>
<dbReference type="InterPro" id="IPR006145">
    <property type="entry name" value="PsdUridine_synth_RsuA/RluA"/>
</dbReference>
<dbReference type="Proteomes" id="UP000319342">
    <property type="component" value="Chromosome"/>
</dbReference>
<evidence type="ECO:0000259" key="7">
    <source>
        <dbReference type="SMART" id="SM00363"/>
    </source>
</evidence>
<dbReference type="InterPro" id="IPR006224">
    <property type="entry name" value="PsdUridine_synth_RluA-like_CS"/>
</dbReference>
<dbReference type="EC" id="5.4.99.-" evidence="5"/>
<evidence type="ECO:0000313" key="9">
    <source>
        <dbReference type="Proteomes" id="UP000319342"/>
    </source>
</evidence>
<dbReference type="RefSeq" id="WP_145190133.1">
    <property type="nucleotide sequence ID" value="NZ_CP036290.1"/>
</dbReference>
<keyword evidence="4" id="KW-0694">RNA-binding</keyword>
<dbReference type="InterPro" id="IPR050188">
    <property type="entry name" value="RluA_PseudoU_synthase"/>
</dbReference>
<dbReference type="InterPro" id="IPR020103">
    <property type="entry name" value="PsdUridine_synth_cat_dom_sf"/>
</dbReference>
<feature type="region of interest" description="Disordered" evidence="6">
    <location>
        <begin position="1"/>
        <end position="24"/>
    </location>
</feature>
<feature type="domain" description="RNA-binding S4" evidence="7">
    <location>
        <begin position="29"/>
        <end position="94"/>
    </location>
</feature>
<dbReference type="GO" id="GO:0003723">
    <property type="term" value="F:RNA binding"/>
    <property type="evidence" value="ECO:0007669"/>
    <property type="project" value="UniProtKB-KW"/>
</dbReference>
<dbReference type="GO" id="GO:0120159">
    <property type="term" value="F:rRNA pseudouridine synthase activity"/>
    <property type="evidence" value="ECO:0007669"/>
    <property type="project" value="UniProtKB-ARBA"/>
</dbReference>
<reference evidence="8 9" key="1">
    <citation type="submission" date="2019-02" db="EMBL/GenBank/DDBJ databases">
        <title>Deep-cultivation of Planctomycetes and their phenomic and genomic characterization uncovers novel biology.</title>
        <authorList>
            <person name="Wiegand S."/>
            <person name="Jogler M."/>
            <person name="Boedeker C."/>
            <person name="Pinto D."/>
            <person name="Vollmers J."/>
            <person name="Rivas-Marin E."/>
            <person name="Kohn T."/>
            <person name="Peeters S.H."/>
            <person name="Heuer A."/>
            <person name="Rast P."/>
            <person name="Oberbeckmann S."/>
            <person name="Bunk B."/>
            <person name="Jeske O."/>
            <person name="Meyerdierks A."/>
            <person name="Storesund J.E."/>
            <person name="Kallscheuer N."/>
            <person name="Luecker S."/>
            <person name="Lage O.M."/>
            <person name="Pohl T."/>
            <person name="Merkel B.J."/>
            <person name="Hornburger P."/>
            <person name="Mueller R.-W."/>
            <person name="Bruemmer F."/>
            <person name="Labrenz M."/>
            <person name="Spormann A.M."/>
            <person name="Op den Camp H."/>
            <person name="Overmann J."/>
            <person name="Amann R."/>
            <person name="Jetten M.S.M."/>
            <person name="Mascher T."/>
            <person name="Medema M.H."/>
            <person name="Devos D.P."/>
            <person name="Kaster A.-K."/>
            <person name="Ovreas L."/>
            <person name="Rohde M."/>
            <person name="Galperin M.Y."/>
            <person name="Jogler C."/>
        </authorList>
    </citation>
    <scope>NUCLEOTIDE SEQUENCE [LARGE SCALE GENOMIC DNA]</scope>
    <source>
        <strain evidence="8 9">Pla163</strain>
    </source>
</reference>
<comment type="function">
    <text evidence="5">Responsible for synthesis of pseudouridine from uracil.</text>
</comment>
<dbReference type="Pfam" id="PF00849">
    <property type="entry name" value="PseudoU_synth_2"/>
    <property type="match status" value="1"/>
</dbReference>
<evidence type="ECO:0000256" key="5">
    <source>
        <dbReference type="RuleBase" id="RU362028"/>
    </source>
</evidence>
<dbReference type="Pfam" id="PF01479">
    <property type="entry name" value="S4"/>
    <property type="match status" value="1"/>
</dbReference>
<dbReference type="InterPro" id="IPR002942">
    <property type="entry name" value="S4_RNA-bd"/>
</dbReference>
<accession>A0A518D379</accession>
<feature type="region of interest" description="Disordered" evidence="6">
    <location>
        <begin position="135"/>
        <end position="154"/>
    </location>
</feature>
<dbReference type="PROSITE" id="PS01129">
    <property type="entry name" value="PSI_RLU"/>
    <property type="match status" value="1"/>
</dbReference>
<dbReference type="PROSITE" id="PS50889">
    <property type="entry name" value="S4"/>
    <property type="match status" value="1"/>
</dbReference>